<organism evidence="1 2">
    <name type="scientific">Prevotella aurantiaca</name>
    <dbReference type="NCBI Taxonomy" id="596085"/>
    <lineage>
        <taxon>Bacteria</taxon>
        <taxon>Pseudomonadati</taxon>
        <taxon>Bacteroidota</taxon>
        <taxon>Bacteroidia</taxon>
        <taxon>Bacteroidales</taxon>
        <taxon>Prevotellaceae</taxon>
        <taxon>Prevotella</taxon>
    </lineage>
</organism>
<reference evidence="1" key="1">
    <citation type="submission" date="2020-04" db="EMBL/GenBank/DDBJ databases">
        <title>Deep metagenomics examines the oral microbiome during advanced dental caries in children, revealing novel taxa and co-occurrences with host molecules.</title>
        <authorList>
            <person name="Baker J.L."/>
            <person name="Morton J.T."/>
            <person name="Dinis M."/>
            <person name="Alvarez R."/>
            <person name="Tran N.C."/>
            <person name="Knight R."/>
            <person name="Edlund A."/>
        </authorList>
    </citation>
    <scope>NUCLEOTIDE SEQUENCE</scope>
    <source>
        <strain evidence="1">JCVI_44_bin.5</strain>
    </source>
</reference>
<dbReference type="Proteomes" id="UP000771736">
    <property type="component" value="Unassembled WGS sequence"/>
</dbReference>
<protein>
    <submittedName>
        <fullName evidence="1">Uncharacterized protein</fullName>
    </submittedName>
</protein>
<name>A0A930MZ48_9BACT</name>
<evidence type="ECO:0000313" key="1">
    <source>
        <dbReference type="EMBL" id="MBF1384023.1"/>
    </source>
</evidence>
<proteinExistence type="predicted"/>
<evidence type="ECO:0000313" key="2">
    <source>
        <dbReference type="Proteomes" id="UP000771736"/>
    </source>
</evidence>
<comment type="caution">
    <text evidence="1">The sequence shown here is derived from an EMBL/GenBank/DDBJ whole genome shotgun (WGS) entry which is preliminary data.</text>
</comment>
<dbReference type="AlphaFoldDB" id="A0A930MZ48"/>
<dbReference type="EMBL" id="JABZSJ010000014">
    <property type="protein sequence ID" value="MBF1384023.1"/>
    <property type="molecule type" value="Genomic_DNA"/>
</dbReference>
<gene>
    <name evidence="1" type="ORF">HXN26_04080</name>
</gene>
<sequence length="297" mass="34767">MQTIQILADYTRSKKKYQLEKKADFYTEPLKDIEKYINNEDSVAGIGMAFDFLSSWFHHNYIYTFLSDDVGIANDSSLLAKSTLLGIEANNWYFFLGKNHEKYHRAILFDNAIKHLAQSLLLGWDSLAVRYGHLLIEMLYGKQYHGGHSAYKHPWFMLELFCQWQRIELDYSRLNYPKDMNLYAKALQNWDTNDEVVLSNLVNDLAEFHISESDESEKANNIPDFPSSDYFIYPVEILLWLNIRNRMGLAEYAGDNALINLSVNNWHTQEVEIPTIELVNQAKAKLRTEYPDTEFYL</sequence>
<dbReference type="RefSeq" id="WP_273158927.1">
    <property type="nucleotide sequence ID" value="NZ_JABZSJ010000014.1"/>
</dbReference>
<accession>A0A930MZ48</accession>